<dbReference type="AlphaFoldDB" id="A0A227KQ64"/>
<evidence type="ECO:0000256" key="2">
    <source>
        <dbReference type="ARBA" id="ARBA00022679"/>
    </source>
</evidence>
<evidence type="ECO:0000256" key="6">
    <source>
        <dbReference type="ARBA" id="ARBA00030025"/>
    </source>
</evidence>
<keyword evidence="9" id="KW-1185">Reference proteome</keyword>
<proteinExistence type="inferred from homology"/>
<accession>A0A227KQ64</accession>
<dbReference type="EMBL" id="NHMP01000002">
    <property type="protein sequence ID" value="OXE50313.1"/>
    <property type="molecule type" value="Genomic_DNA"/>
</dbReference>
<dbReference type="GeneID" id="78363565"/>
<keyword evidence="2" id="KW-0808">Transferase</keyword>
<dbReference type="Proteomes" id="UP000214610">
    <property type="component" value="Unassembled WGS sequence"/>
</dbReference>
<comment type="function">
    <text evidence="3">Protein-arginine rhamnosyltransferase that catalyzes the transfer of a single rhamnose to elongation factor P (EF-P) on 'Lys-32', a modification required for EF-P-dependent rescue of polyproline stalled ribosomes.</text>
</comment>
<dbReference type="NCBIfam" id="TIGR03837">
    <property type="entry name" value="efp_Arg_rhamno"/>
    <property type="match status" value="1"/>
</dbReference>
<dbReference type="InterPro" id="IPR016633">
    <property type="entry name" value="EarP"/>
</dbReference>
<keyword evidence="1" id="KW-0328">Glycosyltransferase</keyword>
<evidence type="ECO:0000256" key="5">
    <source>
        <dbReference type="ARBA" id="ARBA00024416"/>
    </source>
</evidence>
<name>A0A227KQ64_9BURK</name>
<evidence type="ECO:0000256" key="1">
    <source>
        <dbReference type="ARBA" id="ARBA00022676"/>
    </source>
</evidence>
<protein>
    <recommendedName>
        <fullName evidence="5">Protein-arginine rhamnosyltransferase</fullName>
    </recommendedName>
    <alternativeName>
        <fullName evidence="6">EF-P arginine rhamnosyltransferase</fullName>
    </alternativeName>
</protein>
<dbReference type="PIRSF" id="PIRSF015557">
    <property type="entry name" value="UCP015557"/>
    <property type="match status" value="1"/>
</dbReference>
<comment type="similarity">
    <text evidence="4">Belongs to the glycosyltransferase 104 family.</text>
</comment>
<comment type="catalytic activity">
    <reaction evidence="7">
        <text>dTDP-beta-L-rhamnose + L-arginyl-[protein] = N(omega)-(alpha-L-rhamnosyl)-L-arginyl-[protein] + dTDP + H(+)</text>
        <dbReference type="Rhea" id="RHEA:66692"/>
        <dbReference type="Rhea" id="RHEA-COMP:10532"/>
        <dbReference type="Rhea" id="RHEA-COMP:17096"/>
        <dbReference type="ChEBI" id="CHEBI:15378"/>
        <dbReference type="ChEBI" id="CHEBI:29965"/>
        <dbReference type="ChEBI" id="CHEBI:57510"/>
        <dbReference type="ChEBI" id="CHEBI:58369"/>
        <dbReference type="ChEBI" id="CHEBI:167445"/>
    </reaction>
    <physiologicalReaction direction="left-to-right" evidence="7">
        <dbReference type="Rhea" id="RHEA:66693"/>
    </physiologicalReaction>
</comment>
<organism evidence="8 9">
    <name type="scientific">Turicimonas muris</name>
    <dbReference type="NCBI Taxonomy" id="1796652"/>
    <lineage>
        <taxon>Bacteria</taxon>
        <taxon>Pseudomonadati</taxon>
        <taxon>Pseudomonadota</taxon>
        <taxon>Betaproteobacteria</taxon>
        <taxon>Burkholderiales</taxon>
        <taxon>Sutterellaceae</taxon>
        <taxon>Turicimonas</taxon>
    </lineage>
</organism>
<evidence type="ECO:0000256" key="4">
    <source>
        <dbReference type="ARBA" id="ARBA00024346"/>
    </source>
</evidence>
<evidence type="ECO:0000313" key="9">
    <source>
        <dbReference type="Proteomes" id="UP000214610"/>
    </source>
</evidence>
<evidence type="ECO:0000313" key="8">
    <source>
        <dbReference type="EMBL" id="OXE50313.1"/>
    </source>
</evidence>
<gene>
    <name evidence="8" type="ORF">ADH67_04810</name>
</gene>
<evidence type="ECO:0000256" key="3">
    <source>
        <dbReference type="ARBA" id="ARBA00024303"/>
    </source>
</evidence>
<dbReference type="GO" id="GO:0106361">
    <property type="term" value="F:protein-arginine rhamnosyltransferase activity"/>
    <property type="evidence" value="ECO:0007669"/>
    <property type="project" value="InterPro"/>
</dbReference>
<evidence type="ECO:0000256" key="7">
    <source>
        <dbReference type="ARBA" id="ARBA00048472"/>
    </source>
</evidence>
<dbReference type="RefSeq" id="WP_066591779.1">
    <property type="nucleotide sequence ID" value="NZ_CAJTBZ010000048.1"/>
</dbReference>
<comment type="caution">
    <text evidence="8">The sequence shown here is derived from an EMBL/GenBank/DDBJ whole genome shotgun (WGS) entry which is preliminary data.</text>
</comment>
<reference evidence="9" key="1">
    <citation type="submission" date="2017-05" db="EMBL/GenBank/DDBJ databases">
        <title>Improved OligoMM genomes.</title>
        <authorList>
            <person name="Garzetti D."/>
        </authorList>
    </citation>
    <scope>NUCLEOTIDE SEQUENCE [LARGE SCALE GENOMIC DNA]</scope>
    <source>
        <strain evidence="9">YL45</strain>
    </source>
</reference>
<sequence>MQKNTIGCDIFCDVIDNFGDAGVCWRLARDIRKEKGWNVRFYINNLETLSAIEPRVDSEKVRQHAAGIELLKWEYAERESPSDIVIETFGCRIPDPFEKRIAERNPSPIWINLEYLSAEDWVEGCHTLPSPHPRYGTKKYFFFPGVTNKTGGIICETGLNEHRQLFKSKKEVFLKTIGANPESPFNTFVFCYPSAPLKILVEALASDRRPIQLLLAAGGAGKEIQELAKLYPHILCVPLPMLPQTDFDKLLWVADSLIIRGEDSFARAQLAGKPFIWNIYPQTEDTHIHKLTAFEDRLKPFYSQKNFELLKEINLAFNKGDSSFIELWRQWRDATSELTESAAAWEENLHSVGSLTENLCKFIESKLKS</sequence>
<dbReference type="Pfam" id="PF10093">
    <property type="entry name" value="EarP"/>
    <property type="match status" value="1"/>
</dbReference>